<dbReference type="EMBL" id="JABMIG020000066">
    <property type="protein sequence ID" value="KAL3796012.1"/>
    <property type="molecule type" value="Genomic_DNA"/>
</dbReference>
<protein>
    <submittedName>
        <fullName evidence="1">Uncharacterized protein</fullName>
    </submittedName>
</protein>
<name>A0ABD3Q7K0_9STRA</name>
<accession>A0ABD3Q7K0</accession>
<keyword evidence="2" id="KW-1185">Reference proteome</keyword>
<gene>
    <name evidence="1" type="ORF">HJC23_013069</name>
</gene>
<proteinExistence type="predicted"/>
<dbReference type="Proteomes" id="UP001516023">
    <property type="component" value="Unassembled WGS sequence"/>
</dbReference>
<evidence type="ECO:0000313" key="2">
    <source>
        <dbReference type="Proteomes" id="UP001516023"/>
    </source>
</evidence>
<dbReference type="AlphaFoldDB" id="A0ABD3Q7K0"/>
<reference evidence="1 2" key="1">
    <citation type="journal article" date="2020" name="G3 (Bethesda)">
        <title>Improved Reference Genome for Cyclotella cryptica CCMP332, a Model for Cell Wall Morphogenesis, Salinity Adaptation, and Lipid Production in Diatoms (Bacillariophyta).</title>
        <authorList>
            <person name="Roberts W.R."/>
            <person name="Downey K.M."/>
            <person name="Ruck E.C."/>
            <person name="Traller J.C."/>
            <person name="Alverson A.J."/>
        </authorList>
    </citation>
    <scope>NUCLEOTIDE SEQUENCE [LARGE SCALE GENOMIC DNA]</scope>
    <source>
        <strain evidence="1 2">CCMP332</strain>
    </source>
</reference>
<sequence length="112" mass="12248">MRTWTFVLSHPISSSAMKLFISSTTSSTLFWGNTAQLSKSTLSILHILMHALGSSASDSCGFDKINAISIVIFDRDIVPVVKPTRKFQVLTKETSNQVIGEDTSATATSFYQ</sequence>
<organism evidence="1 2">
    <name type="scientific">Cyclotella cryptica</name>
    <dbReference type="NCBI Taxonomy" id="29204"/>
    <lineage>
        <taxon>Eukaryota</taxon>
        <taxon>Sar</taxon>
        <taxon>Stramenopiles</taxon>
        <taxon>Ochrophyta</taxon>
        <taxon>Bacillariophyta</taxon>
        <taxon>Coscinodiscophyceae</taxon>
        <taxon>Thalassiosirophycidae</taxon>
        <taxon>Stephanodiscales</taxon>
        <taxon>Stephanodiscaceae</taxon>
        <taxon>Cyclotella</taxon>
    </lineage>
</organism>
<comment type="caution">
    <text evidence="1">The sequence shown here is derived from an EMBL/GenBank/DDBJ whole genome shotgun (WGS) entry which is preliminary data.</text>
</comment>
<evidence type="ECO:0000313" key="1">
    <source>
        <dbReference type="EMBL" id="KAL3796012.1"/>
    </source>
</evidence>